<evidence type="ECO:0000313" key="1">
    <source>
        <dbReference type="EMBL" id="SKA52700.1"/>
    </source>
</evidence>
<evidence type="ECO:0000313" key="2">
    <source>
        <dbReference type="Proteomes" id="UP000191116"/>
    </source>
</evidence>
<organism evidence="1 2">
    <name type="scientific">Photobacterium toruni</name>
    <dbReference type="NCBI Taxonomy" id="1935446"/>
    <lineage>
        <taxon>Bacteria</taxon>
        <taxon>Pseudomonadati</taxon>
        <taxon>Pseudomonadota</taxon>
        <taxon>Gammaproteobacteria</taxon>
        <taxon>Vibrionales</taxon>
        <taxon>Vibrionaceae</taxon>
        <taxon>Photobacterium</taxon>
    </lineage>
</organism>
<dbReference type="RefSeq" id="WP_080176045.1">
    <property type="nucleotide sequence ID" value="NZ_AP024857.1"/>
</dbReference>
<accession>A0A1T4UJC8</accession>
<sequence>MPNNVSKLSEVAELLKMRLPLKSDIEPLVLAVEEDNEVVVDYCIHQRGGAYDVVFDDRDLTQGLESESFETLDDLLSYFSENKRQPQILDSVNA</sequence>
<dbReference type="AlphaFoldDB" id="A0A1T4UJC8"/>
<proteinExistence type="predicted"/>
<reference evidence="1 2" key="1">
    <citation type="submission" date="2017-02" db="EMBL/GenBank/DDBJ databases">
        <authorList>
            <person name="Peterson S.W."/>
        </authorList>
    </citation>
    <scope>NUCLEOTIDE SEQUENCE [LARGE SCALE GENOMIC DNA]</scope>
    <source>
        <strain evidence="1 2">CECT 9189</strain>
    </source>
</reference>
<gene>
    <name evidence="1" type="ORF">CZ814_03330</name>
</gene>
<dbReference type="EMBL" id="FUWP01000025">
    <property type="protein sequence ID" value="SKA52700.1"/>
    <property type="molecule type" value="Genomic_DNA"/>
</dbReference>
<protein>
    <submittedName>
        <fullName evidence="1">Uncharacterized protein</fullName>
    </submittedName>
</protein>
<dbReference type="Proteomes" id="UP000191116">
    <property type="component" value="Unassembled WGS sequence"/>
</dbReference>
<name>A0A1T4UJC8_9GAMM</name>